<evidence type="ECO:0000256" key="8">
    <source>
        <dbReference type="ARBA" id="ARBA00023012"/>
    </source>
</evidence>
<dbReference type="InterPro" id="IPR035965">
    <property type="entry name" value="PAS-like_dom_sf"/>
</dbReference>
<evidence type="ECO:0000256" key="1">
    <source>
        <dbReference type="ARBA" id="ARBA00000085"/>
    </source>
</evidence>
<dbReference type="Pfam" id="PF02518">
    <property type="entry name" value="HATPase_c"/>
    <property type="match status" value="1"/>
</dbReference>
<keyword evidence="3" id="KW-0597">Phosphoprotein</keyword>
<proteinExistence type="predicted"/>
<dbReference type="Gene3D" id="3.30.565.10">
    <property type="entry name" value="Histidine kinase-like ATPase, C-terminal domain"/>
    <property type="match status" value="1"/>
</dbReference>
<dbReference type="PROSITE" id="PS50113">
    <property type="entry name" value="PAC"/>
    <property type="match status" value="1"/>
</dbReference>
<dbReference type="SUPFAM" id="SSF47384">
    <property type="entry name" value="Homodimeric domain of signal transducing histidine kinase"/>
    <property type="match status" value="1"/>
</dbReference>
<accession>A0A2U1UYE6</accession>
<dbReference type="AlphaFoldDB" id="A0A2U1UYE6"/>
<feature type="transmembrane region" description="Helical" evidence="9">
    <location>
        <begin position="25"/>
        <end position="48"/>
    </location>
</feature>
<evidence type="ECO:0000259" key="11">
    <source>
        <dbReference type="PROSITE" id="PS50112"/>
    </source>
</evidence>
<dbReference type="InterPro" id="IPR005467">
    <property type="entry name" value="His_kinase_dom"/>
</dbReference>
<dbReference type="InterPro" id="IPR003661">
    <property type="entry name" value="HisK_dim/P_dom"/>
</dbReference>
<dbReference type="SUPFAM" id="SSF55874">
    <property type="entry name" value="ATPase domain of HSP90 chaperone/DNA topoisomerase II/histidine kinase"/>
    <property type="match status" value="1"/>
</dbReference>
<dbReference type="GO" id="GO:0005524">
    <property type="term" value="F:ATP binding"/>
    <property type="evidence" value="ECO:0007669"/>
    <property type="project" value="UniProtKB-KW"/>
</dbReference>
<feature type="domain" description="PAS" evidence="11">
    <location>
        <begin position="348"/>
        <end position="416"/>
    </location>
</feature>
<dbReference type="GO" id="GO:0000155">
    <property type="term" value="F:phosphorelay sensor kinase activity"/>
    <property type="evidence" value="ECO:0007669"/>
    <property type="project" value="InterPro"/>
</dbReference>
<keyword evidence="9" id="KW-0812">Transmembrane</keyword>
<keyword evidence="4" id="KW-0808">Transferase</keyword>
<dbReference type="NCBIfam" id="TIGR00229">
    <property type="entry name" value="sensory_box"/>
    <property type="match status" value="2"/>
</dbReference>
<organism evidence="13 14">
    <name type="scientific">Teichococcus aestuarii</name>
    <dbReference type="NCBI Taxonomy" id="568898"/>
    <lineage>
        <taxon>Bacteria</taxon>
        <taxon>Pseudomonadati</taxon>
        <taxon>Pseudomonadota</taxon>
        <taxon>Alphaproteobacteria</taxon>
        <taxon>Acetobacterales</taxon>
        <taxon>Roseomonadaceae</taxon>
        <taxon>Roseomonas</taxon>
    </lineage>
</organism>
<dbReference type="InterPro" id="IPR036890">
    <property type="entry name" value="HATPase_C_sf"/>
</dbReference>
<dbReference type="OrthoDB" id="9795133at2"/>
<keyword evidence="8" id="KW-0902">Two-component regulatory system</keyword>
<keyword evidence="7" id="KW-0067">ATP-binding</keyword>
<dbReference type="CDD" id="cd00082">
    <property type="entry name" value="HisKA"/>
    <property type="match status" value="1"/>
</dbReference>
<dbReference type="SMART" id="SM00086">
    <property type="entry name" value="PAC"/>
    <property type="match status" value="2"/>
</dbReference>
<dbReference type="SMART" id="SM00388">
    <property type="entry name" value="HisKA"/>
    <property type="match status" value="1"/>
</dbReference>
<evidence type="ECO:0000256" key="7">
    <source>
        <dbReference type="ARBA" id="ARBA00022840"/>
    </source>
</evidence>
<feature type="domain" description="PAS" evidence="11">
    <location>
        <begin position="471"/>
        <end position="523"/>
    </location>
</feature>
<dbReference type="PROSITE" id="PS50112">
    <property type="entry name" value="PAS"/>
    <property type="match status" value="2"/>
</dbReference>
<dbReference type="Gene3D" id="6.10.250.2580">
    <property type="match status" value="1"/>
</dbReference>
<protein>
    <recommendedName>
        <fullName evidence="2">histidine kinase</fullName>
        <ecNumber evidence="2">2.7.13.3</ecNumber>
    </recommendedName>
</protein>
<dbReference type="PANTHER" id="PTHR43065:SF46">
    <property type="entry name" value="C4-DICARBOXYLATE TRANSPORT SENSOR PROTEIN DCTB"/>
    <property type="match status" value="1"/>
</dbReference>
<evidence type="ECO:0000256" key="4">
    <source>
        <dbReference type="ARBA" id="ARBA00022679"/>
    </source>
</evidence>
<evidence type="ECO:0000259" key="10">
    <source>
        <dbReference type="PROSITE" id="PS50109"/>
    </source>
</evidence>
<feature type="domain" description="Histidine kinase" evidence="10">
    <location>
        <begin position="616"/>
        <end position="834"/>
    </location>
</feature>
<dbReference type="InterPro" id="IPR001610">
    <property type="entry name" value="PAC"/>
</dbReference>
<evidence type="ECO:0000256" key="9">
    <source>
        <dbReference type="SAM" id="Phobius"/>
    </source>
</evidence>
<evidence type="ECO:0000256" key="5">
    <source>
        <dbReference type="ARBA" id="ARBA00022741"/>
    </source>
</evidence>
<keyword evidence="9" id="KW-1133">Transmembrane helix</keyword>
<keyword evidence="5" id="KW-0547">Nucleotide-binding</keyword>
<evidence type="ECO:0000256" key="3">
    <source>
        <dbReference type="ARBA" id="ARBA00022553"/>
    </source>
</evidence>
<feature type="domain" description="PAC" evidence="12">
    <location>
        <begin position="544"/>
        <end position="596"/>
    </location>
</feature>
<dbReference type="SMART" id="SM00091">
    <property type="entry name" value="PAS"/>
    <property type="match status" value="2"/>
</dbReference>
<dbReference type="PROSITE" id="PS50109">
    <property type="entry name" value="HIS_KIN"/>
    <property type="match status" value="1"/>
</dbReference>
<keyword evidence="14" id="KW-1185">Reference proteome</keyword>
<dbReference type="EC" id="2.7.13.3" evidence="2"/>
<keyword evidence="9" id="KW-0472">Membrane</keyword>
<keyword evidence="6" id="KW-0418">Kinase</keyword>
<evidence type="ECO:0000313" key="13">
    <source>
        <dbReference type="EMBL" id="PWC26675.1"/>
    </source>
</evidence>
<dbReference type="PRINTS" id="PR00344">
    <property type="entry name" value="BCTRLSENSOR"/>
</dbReference>
<dbReference type="CDD" id="cd00130">
    <property type="entry name" value="PAS"/>
    <property type="match status" value="2"/>
</dbReference>
<dbReference type="Pfam" id="PF08448">
    <property type="entry name" value="PAS_4"/>
    <property type="match status" value="1"/>
</dbReference>
<dbReference type="Proteomes" id="UP000245048">
    <property type="component" value="Unassembled WGS sequence"/>
</dbReference>
<reference evidence="14" key="1">
    <citation type="submission" date="2017-10" db="EMBL/GenBank/DDBJ databases">
        <authorList>
            <person name="Toshchakov S.V."/>
            <person name="Goeva M.A."/>
        </authorList>
    </citation>
    <scope>NUCLEOTIDE SEQUENCE [LARGE SCALE GENOMIC DNA]</scope>
    <source>
        <strain evidence="14">JR1/69-1-13</strain>
    </source>
</reference>
<dbReference type="PANTHER" id="PTHR43065">
    <property type="entry name" value="SENSOR HISTIDINE KINASE"/>
    <property type="match status" value="1"/>
</dbReference>
<dbReference type="Gene3D" id="1.10.287.130">
    <property type="match status" value="1"/>
</dbReference>
<name>A0A2U1UYE6_9PROT</name>
<sequence length="845" mass="88102">MPAEGSAAAAGLGQRPAGWRLSWHLAALCLAVLAPMLAIGGVLVLYLASAERARHEMDARQAAWRLTAVLDRELSSLQTLLRVLATSDHLQAGDVGAFIARAAQVPRPPGAEIALHDARGRPVADTGAGRAAIPGGPPDAPVSGLMLAGPGGQASFVITAPANLGGAAARLSLIVPLAHLEGPVQAATVPRSMTASVTDAGGHILARSHQAARLVGGQVAPELRIPPGAAQGWRESHDADGEAVVMAFSRSSTAGWTAAVFMPASAFAAPLRRLFWSALALALALAVLVAGLASLFARRISRPIAGLAAFAGGAALPEHWPAGPVREVDAVGRALLEARTEARERLRRSEDLLRTLDRAQVLVREPGGRITIWTSGCEHLYGWRREEALGHMAHDLLETHFALPPEQIMDRLLRTGEWQGELRQRRRDGSEITVISHWALRSGTASGPQAVVETSHDISALREAEAALRLNRDLLASVLDASIEPISACDLKGRFVILNEPAARLLGSSAAAAVGRTVEALLPGSPLAATRAVDADVAASGRGQVIETELPDGDGGARVLLSSKTPWRDGAGRICGVVTVSRDITARRQAMARSQQLQEELLHVSRLSAMGALAAELAHELNQPLTAVANFADAARRLLGATGNDAAPTLPAAREAMAEATEQAIHAGRIVRRLRGFIGRGETDRRPVVLGPLVEEAVRLAMTGSGRQGVALELRLEAAAALVVAADRVQVQQVVVNLVRNALEAMGGSPRRRLSVTAAREGAEAVLRVADTGPGIAAEVAPRLFEPFVSTKPEGMGIGLSICRSILGTHGGRLSVTETPGGGATFTVALPLAPEGARAGETSDG</sequence>
<dbReference type="InterPro" id="IPR000014">
    <property type="entry name" value="PAS"/>
</dbReference>
<dbReference type="RefSeq" id="WP_109519070.1">
    <property type="nucleotide sequence ID" value="NZ_PDOA01000027.1"/>
</dbReference>
<dbReference type="InterPro" id="IPR000700">
    <property type="entry name" value="PAS-assoc_C"/>
</dbReference>
<evidence type="ECO:0000313" key="14">
    <source>
        <dbReference type="Proteomes" id="UP000245048"/>
    </source>
</evidence>
<dbReference type="InterPro" id="IPR013656">
    <property type="entry name" value="PAS_4"/>
</dbReference>
<dbReference type="InterPro" id="IPR003594">
    <property type="entry name" value="HATPase_dom"/>
</dbReference>
<gene>
    <name evidence="13" type="ORF">CR165_21970</name>
</gene>
<comment type="catalytic activity">
    <reaction evidence="1">
        <text>ATP + protein L-histidine = ADP + protein N-phospho-L-histidine.</text>
        <dbReference type="EC" id="2.7.13.3"/>
    </reaction>
</comment>
<dbReference type="InterPro" id="IPR036097">
    <property type="entry name" value="HisK_dim/P_sf"/>
</dbReference>
<feature type="transmembrane region" description="Helical" evidence="9">
    <location>
        <begin position="274"/>
        <end position="297"/>
    </location>
</feature>
<dbReference type="InterPro" id="IPR004358">
    <property type="entry name" value="Sig_transdc_His_kin-like_C"/>
</dbReference>
<dbReference type="EMBL" id="PDOA01000027">
    <property type="protein sequence ID" value="PWC26675.1"/>
    <property type="molecule type" value="Genomic_DNA"/>
</dbReference>
<dbReference type="SUPFAM" id="SSF55785">
    <property type="entry name" value="PYP-like sensor domain (PAS domain)"/>
    <property type="match status" value="2"/>
</dbReference>
<dbReference type="Gene3D" id="3.30.450.20">
    <property type="entry name" value="PAS domain"/>
    <property type="match status" value="2"/>
</dbReference>
<evidence type="ECO:0000256" key="6">
    <source>
        <dbReference type="ARBA" id="ARBA00022777"/>
    </source>
</evidence>
<evidence type="ECO:0000259" key="12">
    <source>
        <dbReference type="PROSITE" id="PS50113"/>
    </source>
</evidence>
<dbReference type="CDD" id="cd18774">
    <property type="entry name" value="PDC2_HK_sensor"/>
    <property type="match status" value="1"/>
</dbReference>
<comment type="caution">
    <text evidence="13">The sequence shown here is derived from an EMBL/GenBank/DDBJ whole genome shotgun (WGS) entry which is preliminary data.</text>
</comment>
<dbReference type="SMART" id="SM00387">
    <property type="entry name" value="HATPase_c"/>
    <property type="match status" value="1"/>
</dbReference>
<evidence type="ECO:0000256" key="2">
    <source>
        <dbReference type="ARBA" id="ARBA00012438"/>
    </source>
</evidence>
<dbReference type="Pfam" id="PF13426">
    <property type="entry name" value="PAS_9"/>
    <property type="match status" value="1"/>
</dbReference>